<dbReference type="GO" id="GO:0005737">
    <property type="term" value="C:cytoplasm"/>
    <property type="evidence" value="ECO:0007669"/>
    <property type="project" value="UniProtKB-SubCell"/>
</dbReference>
<gene>
    <name evidence="10" type="ORF">DDE84_02180</name>
</gene>
<keyword evidence="7" id="KW-0598">Phosphotransferase system</keyword>
<dbReference type="Pfam" id="PF03610">
    <property type="entry name" value="EIIA-man"/>
    <property type="match status" value="1"/>
</dbReference>
<dbReference type="OrthoDB" id="3183705at2"/>
<comment type="caution">
    <text evidence="10">The sequence shown here is derived from an EMBL/GenBank/DDBJ whole genome shotgun (WGS) entry which is preliminary data.</text>
</comment>
<dbReference type="SUPFAM" id="SSF53062">
    <property type="entry name" value="PTS system fructose IIA component-like"/>
    <property type="match status" value="1"/>
</dbReference>
<dbReference type="PANTHER" id="PTHR33799">
    <property type="entry name" value="PTS PERMEASE-RELATED-RELATED"/>
    <property type="match status" value="1"/>
</dbReference>
<evidence type="ECO:0000256" key="8">
    <source>
        <dbReference type="ARBA" id="ARBA00022777"/>
    </source>
</evidence>
<organism evidence="10 11">
    <name type="scientific">Bifidobacterium tibiigranuli</name>
    <dbReference type="NCBI Taxonomy" id="2172043"/>
    <lineage>
        <taxon>Bacteria</taxon>
        <taxon>Bacillati</taxon>
        <taxon>Actinomycetota</taxon>
        <taxon>Actinomycetes</taxon>
        <taxon>Bifidobacteriales</taxon>
        <taxon>Bifidobacteriaceae</taxon>
        <taxon>Bifidobacterium</taxon>
    </lineage>
</organism>
<feature type="domain" description="PTS EIIA type-4" evidence="9">
    <location>
        <begin position="1"/>
        <end position="122"/>
    </location>
</feature>
<evidence type="ECO:0000259" key="9">
    <source>
        <dbReference type="PROSITE" id="PS51096"/>
    </source>
</evidence>
<evidence type="ECO:0000256" key="3">
    <source>
        <dbReference type="ARBA" id="ARBA00022490"/>
    </source>
</evidence>
<sequence length="142" mass="14636">MVALIIAAHGELAPALLASTQMIMGPLDNVEAVDFTKSEGPDDLLAKYEDAYKRVGPDVLFLVDLFGGSPFNAAARFAAVHPGVDVVTGVSLPMLIEVSAGMNGADVPTLVKAAIAAGGSGIRTYSQMQTTVSTADEEGDEL</sequence>
<dbReference type="InterPro" id="IPR033887">
    <property type="entry name" value="PTS_IIA_man"/>
</dbReference>
<dbReference type="PANTHER" id="PTHR33799:SF1">
    <property type="entry name" value="PTS SYSTEM MANNOSE-SPECIFIC EIIAB COMPONENT-RELATED"/>
    <property type="match status" value="1"/>
</dbReference>
<dbReference type="InterPro" id="IPR013789">
    <property type="entry name" value="PTS_EIIA_man"/>
</dbReference>
<name>A0A5N6RY27_9BIFI</name>
<keyword evidence="2" id="KW-0813">Transport</keyword>
<evidence type="ECO:0000256" key="6">
    <source>
        <dbReference type="ARBA" id="ARBA00022679"/>
    </source>
</evidence>
<evidence type="ECO:0000313" key="10">
    <source>
        <dbReference type="EMBL" id="KAE8129633.1"/>
    </source>
</evidence>
<dbReference type="AlphaFoldDB" id="A0A5N6RY27"/>
<dbReference type="Gene3D" id="3.40.50.510">
    <property type="entry name" value="Phosphotransferase system, mannose-type IIA component"/>
    <property type="match status" value="1"/>
</dbReference>
<evidence type="ECO:0000256" key="4">
    <source>
        <dbReference type="ARBA" id="ARBA00022553"/>
    </source>
</evidence>
<protein>
    <submittedName>
        <fullName evidence="10">PTS sugar transporter subunit IIA</fullName>
    </submittedName>
</protein>
<evidence type="ECO:0000313" key="11">
    <source>
        <dbReference type="Proteomes" id="UP000325415"/>
    </source>
</evidence>
<dbReference type="InterPro" id="IPR004701">
    <property type="entry name" value="PTS_EIIA_man-typ"/>
</dbReference>
<dbReference type="RefSeq" id="WP_152580115.1">
    <property type="nucleotide sequence ID" value="NZ_JAKVIV010000012.1"/>
</dbReference>
<dbReference type="PROSITE" id="PS51096">
    <property type="entry name" value="PTS_EIIA_TYPE_4"/>
    <property type="match status" value="1"/>
</dbReference>
<dbReference type="Proteomes" id="UP000325415">
    <property type="component" value="Unassembled WGS sequence"/>
</dbReference>
<dbReference type="GO" id="GO:0016301">
    <property type="term" value="F:kinase activity"/>
    <property type="evidence" value="ECO:0007669"/>
    <property type="project" value="UniProtKB-KW"/>
</dbReference>
<dbReference type="GO" id="GO:0009401">
    <property type="term" value="P:phosphoenolpyruvate-dependent sugar phosphotransferase system"/>
    <property type="evidence" value="ECO:0007669"/>
    <property type="project" value="UniProtKB-KW"/>
</dbReference>
<keyword evidence="6" id="KW-0808">Transferase</keyword>
<dbReference type="InterPro" id="IPR051471">
    <property type="entry name" value="Bacterial_PTS_sugar_comp"/>
</dbReference>
<accession>A0A5N6RY27</accession>
<evidence type="ECO:0000256" key="5">
    <source>
        <dbReference type="ARBA" id="ARBA00022597"/>
    </source>
</evidence>
<evidence type="ECO:0000256" key="2">
    <source>
        <dbReference type="ARBA" id="ARBA00022448"/>
    </source>
</evidence>
<dbReference type="GO" id="GO:0016773">
    <property type="term" value="F:phosphotransferase activity, alcohol group as acceptor"/>
    <property type="evidence" value="ECO:0007669"/>
    <property type="project" value="InterPro"/>
</dbReference>
<reference evidence="10 11" key="1">
    <citation type="submission" date="2018-04" db="EMBL/GenBank/DDBJ databases">
        <authorList>
            <person name="Eckel V.P."/>
            <person name="Vogel R.F."/>
        </authorList>
    </citation>
    <scope>NUCLEOTIDE SEQUENCE [LARGE SCALE GENOMIC DNA]</scope>
    <source>
        <strain evidence="11">TMW 2.1764</strain>
    </source>
</reference>
<dbReference type="EMBL" id="QDAG01000002">
    <property type="protein sequence ID" value="KAE8129633.1"/>
    <property type="molecule type" value="Genomic_DNA"/>
</dbReference>
<proteinExistence type="predicted"/>
<comment type="subcellular location">
    <subcellularLocation>
        <location evidence="1">Cytoplasm</location>
    </subcellularLocation>
</comment>
<dbReference type="GeneID" id="78126502"/>
<dbReference type="InterPro" id="IPR036662">
    <property type="entry name" value="PTS_EIIA_man-typ_sf"/>
</dbReference>
<dbReference type="GO" id="GO:0016020">
    <property type="term" value="C:membrane"/>
    <property type="evidence" value="ECO:0007669"/>
    <property type="project" value="InterPro"/>
</dbReference>
<dbReference type="CDD" id="cd00006">
    <property type="entry name" value="PTS_IIA_man"/>
    <property type="match status" value="1"/>
</dbReference>
<keyword evidence="8" id="KW-0418">Kinase</keyword>
<keyword evidence="5 10" id="KW-0762">Sugar transport</keyword>
<dbReference type="NCBIfam" id="TIGR00824">
    <property type="entry name" value="EIIA-man"/>
    <property type="match status" value="1"/>
</dbReference>
<keyword evidence="11" id="KW-1185">Reference proteome</keyword>
<evidence type="ECO:0000256" key="1">
    <source>
        <dbReference type="ARBA" id="ARBA00004496"/>
    </source>
</evidence>
<keyword evidence="4" id="KW-0597">Phosphoprotein</keyword>
<evidence type="ECO:0000256" key="7">
    <source>
        <dbReference type="ARBA" id="ARBA00022683"/>
    </source>
</evidence>
<keyword evidence="3" id="KW-0963">Cytoplasm</keyword>